<dbReference type="EMBL" id="JAHWGI010000382">
    <property type="protein sequence ID" value="KAK3914485.1"/>
    <property type="molecule type" value="Genomic_DNA"/>
</dbReference>
<comment type="caution">
    <text evidence="1">The sequence shown here is derived from an EMBL/GenBank/DDBJ whole genome shotgun (WGS) entry which is preliminary data.</text>
</comment>
<dbReference type="InterPro" id="IPR012337">
    <property type="entry name" value="RNaseH-like_sf"/>
</dbReference>
<dbReference type="SUPFAM" id="SSF53098">
    <property type="entry name" value="Ribonuclease H-like"/>
    <property type="match status" value="1"/>
</dbReference>
<proteinExistence type="predicted"/>
<protein>
    <submittedName>
        <fullName evidence="1">Transposable element Hobo transposase</fullName>
    </submittedName>
</protein>
<keyword evidence="2" id="KW-1185">Reference proteome</keyword>
<sequence length="222" mass="26281">MAFPETATLKQFLQIELNVVKVLHLVENCKKLVTYLRATDFDEATNNLKQEFEVWWNTHVEMLNSVDRNWIEVRYVSTYTDQLLTTSNFCEQIKTVLTGAKALEKIECIDRERFQLLVKFWKPFRTETLKLDGEDYPTFPLACLSISSLQDHCQKPFQRPRFRTIRMKTARLLDTVPKITVTHQIAFFLYPKYRELLTLYLTVVARKRYRSQALRVTSTTAR</sequence>
<dbReference type="Proteomes" id="UP001219518">
    <property type="component" value="Unassembled WGS sequence"/>
</dbReference>
<name>A0AAE1H3Z9_9NEOP</name>
<organism evidence="1 2">
    <name type="scientific">Frankliniella fusca</name>
    <dbReference type="NCBI Taxonomy" id="407009"/>
    <lineage>
        <taxon>Eukaryota</taxon>
        <taxon>Metazoa</taxon>
        <taxon>Ecdysozoa</taxon>
        <taxon>Arthropoda</taxon>
        <taxon>Hexapoda</taxon>
        <taxon>Insecta</taxon>
        <taxon>Pterygota</taxon>
        <taxon>Neoptera</taxon>
        <taxon>Paraneoptera</taxon>
        <taxon>Thysanoptera</taxon>
        <taxon>Terebrantia</taxon>
        <taxon>Thripoidea</taxon>
        <taxon>Thripidae</taxon>
        <taxon>Frankliniella</taxon>
    </lineage>
</organism>
<reference evidence="1" key="1">
    <citation type="submission" date="2021-07" db="EMBL/GenBank/DDBJ databases">
        <authorList>
            <person name="Catto M.A."/>
            <person name="Jacobson A."/>
            <person name="Kennedy G."/>
            <person name="Labadie P."/>
            <person name="Hunt B.G."/>
            <person name="Srinivasan R."/>
        </authorList>
    </citation>
    <scope>NUCLEOTIDE SEQUENCE</scope>
    <source>
        <strain evidence="1">PL_HMW_Pooled</strain>
        <tissue evidence="1">Head</tissue>
    </source>
</reference>
<evidence type="ECO:0000313" key="2">
    <source>
        <dbReference type="Proteomes" id="UP001219518"/>
    </source>
</evidence>
<accession>A0AAE1H3Z9</accession>
<gene>
    <name evidence="1" type="ORF">KUF71_023886</name>
</gene>
<dbReference type="AlphaFoldDB" id="A0AAE1H3Z9"/>
<reference evidence="1" key="2">
    <citation type="journal article" date="2023" name="BMC Genomics">
        <title>Pest status, molecular evolution, and epigenetic factors derived from the genome assembly of Frankliniella fusca, a thysanopteran phytovirus vector.</title>
        <authorList>
            <person name="Catto M.A."/>
            <person name="Labadie P.E."/>
            <person name="Jacobson A.L."/>
            <person name="Kennedy G.G."/>
            <person name="Srinivasan R."/>
            <person name="Hunt B.G."/>
        </authorList>
    </citation>
    <scope>NUCLEOTIDE SEQUENCE</scope>
    <source>
        <strain evidence="1">PL_HMW_Pooled</strain>
    </source>
</reference>
<evidence type="ECO:0000313" key="1">
    <source>
        <dbReference type="EMBL" id="KAK3914485.1"/>
    </source>
</evidence>